<evidence type="ECO:0000256" key="3">
    <source>
        <dbReference type="PROSITE-ProRule" id="PRU00221"/>
    </source>
</evidence>
<proteinExistence type="predicted"/>
<dbReference type="OrthoDB" id="25131at2759"/>
<dbReference type="SMART" id="SM00320">
    <property type="entry name" value="WD40"/>
    <property type="match status" value="3"/>
</dbReference>
<dbReference type="InterPro" id="IPR015943">
    <property type="entry name" value="WD40/YVTN_repeat-like_dom_sf"/>
</dbReference>
<dbReference type="PROSITE" id="PS50082">
    <property type="entry name" value="WD_REPEATS_2"/>
    <property type="match status" value="1"/>
</dbReference>
<dbReference type="Proteomes" id="UP000070544">
    <property type="component" value="Unassembled WGS sequence"/>
</dbReference>
<dbReference type="PANTHER" id="PTHR22889:SF0">
    <property type="entry name" value="WD REPEAT-CONTAINING PROTEIN 89"/>
    <property type="match status" value="1"/>
</dbReference>
<protein>
    <submittedName>
        <fullName evidence="5">WD40 repeat-like protein</fullName>
    </submittedName>
</protein>
<dbReference type="InterPro" id="IPR001680">
    <property type="entry name" value="WD40_rpt"/>
</dbReference>
<dbReference type="PROSITE" id="PS00678">
    <property type="entry name" value="WD_REPEATS_1"/>
    <property type="match status" value="1"/>
</dbReference>
<evidence type="ECO:0000313" key="6">
    <source>
        <dbReference type="Proteomes" id="UP000070544"/>
    </source>
</evidence>
<dbReference type="EMBL" id="KQ965780">
    <property type="protein sequence ID" value="KXS13289.1"/>
    <property type="molecule type" value="Genomic_DNA"/>
</dbReference>
<keyword evidence="2" id="KW-0677">Repeat</keyword>
<dbReference type="Pfam" id="PF00400">
    <property type="entry name" value="WD40"/>
    <property type="match status" value="3"/>
</dbReference>
<dbReference type="InterPro" id="IPR039328">
    <property type="entry name" value="WDR89"/>
</dbReference>
<keyword evidence="1 3" id="KW-0853">WD repeat</keyword>
<dbReference type="InterPro" id="IPR036322">
    <property type="entry name" value="WD40_repeat_dom_sf"/>
</dbReference>
<evidence type="ECO:0000313" key="5">
    <source>
        <dbReference type="EMBL" id="KXS13289.1"/>
    </source>
</evidence>
<name>A0A139A9F0_GONPJ</name>
<organism evidence="5 6">
    <name type="scientific">Gonapodya prolifera (strain JEL478)</name>
    <name type="common">Monoblepharis prolifera</name>
    <dbReference type="NCBI Taxonomy" id="1344416"/>
    <lineage>
        <taxon>Eukaryota</taxon>
        <taxon>Fungi</taxon>
        <taxon>Fungi incertae sedis</taxon>
        <taxon>Chytridiomycota</taxon>
        <taxon>Chytridiomycota incertae sedis</taxon>
        <taxon>Monoblepharidomycetes</taxon>
        <taxon>Monoblepharidales</taxon>
        <taxon>Gonapodyaceae</taxon>
        <taxon>Gonapodya</taxon>
    </lineage>
</organism>
<sequence>MTLPQYQVAASTLFAGDASSYVFDISISPNGSSFAVSGRTAVDAKVSSTRAKRPYSRGKKDVANVVFHNPDILDPSMPRTDFIALYDSTTMTEIGRCAGHVDTITDLTFTSIQSSGSNSLLASSSRDGTVRVWDTRTGTATGAQVSLIPCPEPLLSLSLNCDGELLAAGTEKVGDDARIRLWDVRAAGVAEYKGEEQTGTQRVFERGLVGDFMEAHSDDVTQVRFHPAHPKKLLSGGTDGIFNVFHISPSANQDEDHGGMDTSSQTSEEPAASPYLYDEDESLAFTASADSVHRLAWFGSDHSGWYTACLTHVETVGVWSEDVDPLASFGDVRRAADRKLGAPPVDYLMGTDFDGQEGRLRVVAGSNEGDVTIFNVNLNSLDPLCTLSGGHKELVRGFGRWAQVR</sequence>
<evidence type="ECO:0000256" key="4">
    <source>
        <dbReference type="SAM" id="MobiDB-lite"/>
    </source>
</evidence>
<gene>
    <name evidence="5" type="ORF">M427DRAFT_34147</name>
</gene>
<reference evidence="5 6" key="1">
    <citation type="journal article" date="2015" name="Genome Biol. Evol.">
        <title>Phylogenomic analyses indicate that early fungi evolved digesting cell walls of algal ancestors of land plants.</title>
        <authorList>
            <person name="Chang Y."/>
            <person name="Wang S."/>
            <person name="Sekimoto S."/>
            <person name="Aerts A.L."/>
            <person name="Choi C."/>
            <person name="Clum A."/>
            <person name="LaButti K.M."/>
            <person name="Lindquist E.A."/>
            <person name="Yee Ngan C."/>
            <person name="Ohm R.A."/>
            <person name="Salamov A.A."/>
            <person name="Grigoriev I.V."/>
            <person name="Spatafora J.W."/>
            <person name="Berbee M.L."/>
        </authorList>
    </citation>
    <scope>NUCLEOTIDE SEQUENCE [LARGE SCALE GENOMIC DNA]</scope>
    <source>
        <strain evidence="5 6">JEL478</strain>
    </source>
</reference>
<feature type="repeat" description="WD" evidence="3">
    <location>
        <begin position="97"/>
        <end position="143"/>
    </location>
</feature>
<dbReference type="STRING" id="1344416.A0A139A9F0"/>
<dbReference type="PANTHER" id="PTHR22889">
    <property type="entry name" value="WD REPEAT-CONTAINING PROTEIN 89"/>
    <property type="match status" value="1"/>
</dbReference>
<dbReference type="Gene3D" id="2.130.10.10">
    <property type="entry name" value="YVTN repeat-like/Quinoprotein amine dehydrogenase"/>
    <property type="match status" value="2"/>
</dbReference>
<evidence type="ECO:0000256" key="1">
    <source>
        <dbReference type="ARBA" id="ARBA00022574"/>
    </source>
</evidence>
<dbReference type="InterPro" id="IPR019775">
    <property type="entry name" value="WD40_repeat_CS"/>
</dbReference>
<dbReference type="SUPFAM" id="SSF50978">
    <property type="entry name" value="WD40 repeat-like"/>
    <property type="match status" value="1"/>
</dbReference>
<keyword evidence="6" id="KW-1185">Reference proteome</keyword>
<feature type="region of interest" description="Disordered" evidence="4">
    <location>
        <begin position="251"/>
        <end position="271"/>
    </location>
</feature>
<dbReference type="PROSITE" id="PS50294">
    <property type="entry name" value="WD_REPEATS_REGION"/>
    <property type="match status" value="1"/>
</dbReference>
<accession>A0A139A9F0</accession>
<evidence type="ECO:0000256" key="2">
    <source>
        <dbReference type="ARBA" id="ARBA00022737"/>
    </source>
</evidence>
<dbReference type="AlphaFoldDB" id="A0A139A9F0"/>